<evidence type="ECO:0000313" key="1">
    <source>
        <dbReference type="EMBL" id="CUS03404.2"/>
    </source>
</evidence>
<accession>A0A160T1G2</accession>
<dbReference type="GO" id="GO:0005975">
    <property type="term" value="P:carbohydrate metabolic process"/>
    <property type="evidence" value="ECO:0007669"/>
    <property type="project" value="InterPro"/>
</dbReference>
<dbReference type="RefSeq" id="WP_095042903.1">
    <property type="nucleotide sequence ID" value="NZ_LN890655.1"/>
</dbReference>
<dbReference type="SUPFAM" id="SSF88713">
    <property type="entry name" value="Glycoside hydrolase/deacetylase"/>
    <property type="match status" value="1"/>
</dbReference>
<dbReference type="Proteomes" id="UP000215027">
    <property type="component" value="Chromosome I"/>
</dbReference>
<sequence length="412" mass="46466">MNDLYAANTPAAFWRPVQSISPVLWDGAARAAAGVLPPGLAESASNGAAAGILGRALDESLFGEERYRLSGLKSIYYAVARPLLPTWVRPLLRKVYHPADDVQSALGWPVEDRLVRFQFALLARVMDELGQDALNIVGLWPGGNRFACVLTHDVEARPGHDFVRQVMALEEKYGFRSSFNFVPEGYRVDGDLLDEMRARGFEVGVHGLKHDGRLFASRQLFEERAQKINGYARQWGAVGYRSPMTHRNPEWMQSLEIDYDLSFFDTDPYEPMAGGSMSIWPYFIGRFVELPYTLMQDHRYLEVLEQRSPDLWLEKVDFIEDHYGMVLLNSHPDYLLKPGGMAVYEALLAALAQRRDCWRALPREAADWWRRRAATDAAQLATPAGRAALPEAVVWTIENRGNRLVANVPGAR</sequence>
<dbReference type="AlphaFoldDB" id="A0A160T1G2"/>
<dbReference type="Gene3D" id="3.20.20.370">
    <property type="entry name" value="Glycoside hydrolase/deacetylase"/>
    <property type="match status" value="1"/>
</dbReference>
<dbReference type="EMBL" id="LN890655">
    <property type="protein sequence ID" value="CUS03404.2"/>
    <property type="molecule type" value="Genomic_DNA"/>
</dbReference>
<reference evidence="1" key="1">
    <citation type="submission" date="2016-01" db="EMBL/GenBank/DDBJ databases">
        <authorList>
            <person name="Mcilroy J.S."/>
            <person name="Karst M S."/>
            <person name="Albertsen M."/>
        </authorList>
    </citation>
    <scope>NUCLEOTIDE SEQUENCE</scope>
    <source>
        <strain evidence="1">Cfx-K</strain>
    </source>
</reference>
<dbReference type="KEGG" id="pbf:CFX0092_A1526"/>
<evidence type="ECO:0008006" key="3">
    <source>
        <dbReference type="Google" id="ProtNLM"/>
    </source>
</evidence>
<gene>
    <name evidence="1" type="ORF">CFX0092_A1526</name>
</gene>
<dbReference type="InterPro" id="IPR011330">
    <property type="entry name" value="Glyco_hydro/deAcase_b/a-brl"/>
</dbReference>
<name>A0A160T1G2_9CHLR</name>
<proteinExistence type="predicted"/>
<dbReference type="OrthoDB" id="139753at2"/>
<evidence type="ECO:0000313" key="2">
    <source>
        <dbReference type="Proteomes" id="UP000215027"/>
    </source>
</evidence>
<keyword evidence="2" id="KW-1185">Reference proteome</keyword>
<organism evidence="1 2">
    <name type="scientific">Candidatus Promineifilum breve</name>
    <dbReference type="NCBI Taxonomy" id="1806508"/>
    <lineage>
        <taxon>Bacteria</taxon>
        <taxon>Bacillati</taxon>
        <taxon>Chloroflexota</taxon>
        <taxon>Ardenticatenia</taxon>
        <taxon>Candidatus Promineifilales</taxon>
        <taxon>Candidatus Promineifilaceae</taxon>
        <taxon>Candidatus Promineifilum</taxon>
    </lineage>
</organism>
<protein>
    <recommendedName>
        <fullName evidence="3">NodB homology domain-containing protein</fullName>
    </recommendedName>
</protein>